<dbReference type="RefSeq" id="WP_184001651.1">
    <property type="nucleotide sequence ID" value="NZ_BAABIF010000004.1"/>
</dbReference>
<feature type="transmembrane region" description="Helical" evidence="1">
    <location>
        <begin position="6"/>
        <end position="27"/>
    </location>
</feature>
<name>A0A840YW56_9SPHN</name>
<organism evidence="2 3">
    <name type="scientific">Stakelama sediminis</name>
    <dbReference type="NCBI Taxonomy" id="463200"/>
    <lineage>
        <taxon>Bacteria</taxon>
        <taxon>Pseudomonadati</taxon>
        <taxon>Pseudomonadota</taxon>
        <taxon>Alphaproteobacteria</taxon>
        <taxon>Sphingomonadales</taxon>
        <taxon>Sphingomonadaceae</taxon>
        <taxon>Stakelama</taxon>
    </lineage>
</organism>
<keyword evidence="3" id="KW-1185">Reference proteome</keyword>
<reference evidence="2 3" key="1">
    <citation type="submission" date="2020-08" db="EMBL/GenBank/DDBJ databases">
        <title>Genomic Encyclopedia of Type Strains, Phase IV (KMG-IV): sequencing the most valuable type-strain genomes for metagenomic binning, comparative biology and taxonomic classification.</title>
        <authorList>
            <person name="Goeker M."/>
        </authorList>
    </citation>
    <scope>NUCLEOTIDE SEQUENCE [LARGE SCALE GENOMIC DNA]</scope>
    <source>
        <strain evidence="2 3">DSM 27203</strain>
    </source>
</reference>
<proteinExistence type="predicted"/>
<comment type="caution">
    <text evidence="2">The sequence shown here is derived from an EMBL/GenBank/DDBJ whole genome shotgun (WGS) entry which is preliminary data.</text>
</comment>
<keyword evidence="1" id="KW-0812">Transmembrane</keyword>
<sequence length="32" mass="3437">MNANAVVLALSFATFVVALLALVVKLIELKHK</sequence>
<protein>
    <recommendedName>
        <fullName evidence="4">Holin-like toxin</fullName>
    </recommendedName>
</protein>
<accession>A0A840YW56</accession>
<dbReference type="AlphaFoldDB" id="A0A840YW56"/>
<gene>
    <name evidence="2" type="ORF">FHR23_000858</name>
</gene>
<evidence type="ECO:0000256" key="1">
    <source>
        <dbReference type="SAM" id="Phobius"/>
    </source>
</evidence>
<dbReference type="InterPro" id="IPR031616">
    <property type="entry name" value="BsrE-like"/>
</dbReference>
<dbReference type="EMBL" id="JACIJI010000001">
    <property type="protein sequence ID" value="MBB5717951.1"/>
    <property type="molecule type" value="Genomic_DNA"/>
</dbReference>
<evidence type="ECO:0000313" key="2">
    <source>
        <dbReference type="EMBL" id="MBB5717951.1"/>
    </source>
</evidence>
<dbReference type="Proteomes" id="UP000554342">
    <property type="component" value="Unassembled WGS sequence"/>
</dbReference>
<evidence type="ECO:0000313" key="3">
    <source>
        <dbReference type="Proteomes" id="UP000554342"/>
    </source>
</evidence>
<keyword evidence="1" id="KW-1133">Transmembrane helix</keyword>
<keyword evidence="1" id="KW-0472">Membrane</keyword>
<evidence type="ECO:0008006" key="4">
    <source>
        <dbReference type="Google" id="ProtNLM"/>
    </source>
</evidence>
<dbReference type="Pfam" id="PF16935">
    <property type="entry name" value="Hol_Tox"/>
    <property type="match status" value="1"/>
</dbReference>